<dbReference type="Gene3D" id="1.10.10.60">
    <property type="entry name" value="Homeodomain-like"/>
    <property type="match status" value="1"/>
</dbReference>
<reference evidence="4" key="1">
    <citation type="journal article" date="2014" name="Proc. Natl. Acad. Sci. U.S.A.">
        <title>Extensive sampling of basidiomycete genomes demonstrates inadequacy of the white-rot/brown-rot paradigm for wood decay fungi.</title>
        <authorList>
            <person name="Riley R."/>
            <person name="Salamov A.A."/>
            <person name="Brown D.W."/>
            <person name="Nagy L.G."/>
            <person name="Floudas D."/>
            <person name="Held B.W."/>
            <person name="Levasseur A."/>
            <person name="Lombard V."/>
            <person name="Morin E."/>
            <person name="Otillar R."/>
            <person name="Lindquist E.A."/>
            <person name="Sun H."/>
            <person name="LaButti K.M."/>
            <person name="Schmutz J."/>
            <person name="Jabbour D."/>
            <person name="Luo H."/>
            <person name="Baker S.E."/>
            <person name="Pisabarro A.G."/>
            <person name="Walton J.D."/>
            <person name="Blanchette R.A."/>
            <person name="Henrissat B."/>
            <person name="Martin F."/>
            <person name="Cullen D."/>
            <person name="Hibbett D.S."/>
            <person name="Grigoriev I.V."/>
        </authorList>
    </citation>
    <scope>NUCLEOTIDE SEQUENCE [LARGE SCALE GENOMIC DNA]</scope>
    <source>
        <strain evidence="4">MUCL 33604</strain>
    </source>
</reference>
<dbReference type="CDD" id="cd11655">
    <property type="entry name" value="rap1_myb-like"/>
    <property type="match status" value="1"/>
</dbReference>
<feature type="compositionally biased region" description="Basic and acidic residues" evidence="1">
    <location>
        <begin position="485"/>
        <end position="510"/>
    </location>
</feature>
<feature type="compositionally biased region" description="Basic and acidic residues" evidence="1">
    <location>
        <begin position="977"/>
        <end position="988"/>
    </location>
</feature>
<feature type="compositionally biased region" description="Polar residues" evidence="1">
    <location>
        <begin position="89"/>
        <end position="98"/>
    </location>
</feature>
<feature type="compositionally biased region" description="Basic and acidic residues" evidence="1">
    <location>
        <begin position="79"/>
        <end position="88"/>
    </location>
</feature>
<keyword evidence="4" id="KW-1185">Reference proteome</keyword>
<evidence type="ECO:0000259" key="2">
    <source>
        <dbReference type="Pfam" id="PF08914"/>
    </source>
</evidence>
<dbReference type="STRING" id="933084.A0A067PYI4"/>
<dbReference type="InterPro" id="IPR009057">
    <property type="entry name" value="Homeodomain-like_sf"/>
</dbReference>
<dbReference type="Pfam" id="PF08914">
    <property type="entry name" value="Myb_Rap1"/>
    <property type="match status" value="1"/>
</dbReference>
<feature type="compositionally biased region" description="Basic and acidic residues" evidence="1">
    <location>
        <begin position="905"/>
        <end position="915"/>
    </location>
</feature>
<dbReference type="SUPFAM" id="SSF46689">
    <property type="entry name" value="Homeodomain-like"/>
    <property type="match status" value="1"/>
</dbReference>
<feature type="compositionally biased region" description="Low complexity" evidence="1">
    <location>
        <begin position="382"/>
        <end position="393"/>
    </location>
</feature>
<organism evidence="3 4">
    <name type="scientific">Jaapia argillacea MUCL 33604</name>
    <dbReference type="NCBI Taxonomy" id="933084"/>
    <lineage>
        <taxon>Eukaryota</taxon>
        <taxon>Fungi</taxon>
        <taxon>Dikarya</taxon>
        <taxon>Basidiomycota</taxon>
        <taxon>Agaricomycotina</taxon>
        <taxon>Agaricomycetes</taxon>
        <taxon>Agaricomycetidae</taxon>
        <taxon>Jaapiales</taxon>
        <taxon>Jaapiaceae</taxon>
        <taxon>Jaapia</taxon>
    </lineage>
</organism>
<dbReference type="InParanoid" id="A0A067PYI4"/>
<name>A0A067PYI4_9AGAM</name>
<evidence type="ECO:0000256" key="1">
    <source>
        <dbReference type="SAM" id="MobiDB-lite"/>
    </source>
</evidence>
<feature type="compositionally biased region" description="Pro residues" evidence="1">
    <location>
        <begin position="522"/>
        <end position="539"/>
    </location>
</feature>
<gene>
    <name evidence="3" type="ORF">JAAARDRAFT_68418</name>
</gene>
<feature type="region of interest" description="Disordered" evidence="1">
    <location>
        <begin position="893"/>
        <end position="1055"/>
    </location>
</feature>
<dbReference type="InterPro" id="IPR015010">
    <property type="entry name" value="TERF2IP_Myb"/>
</dbReference>
<feature type="domain" description="TERF2-interacting telomeric protein 1 Myb" evidence="2">
    <location>
        <begin position="10"/>
        <end position="68"/>
    </location>
</feature>
<accession>A0A067PYI4</accession>
<feature type="compositionally biased region" description="Low complexity" evidence="1">
    <location>
        <begin position="783"/>
        <end position="795"/>
    </location>
</feature>
<proteinExistence type="predicted"/>
<feature type="compositionally biased region" description="Low complexity" evidence="1">
    <location>
        <begin position="561"/>
        <end position="573"/>
    </location>
</feature>
<feature type="region of interest" description="Disordered" evidence="1">
    <location>
        <begin position="79"/>
        <end position="761"/>
    </location>
</feature>
<dbReference type="EMBL" id="KL197715">
    <property type="protein sequence ID" value="KDQ59883.1"/>
    <property type="molecule type" value="Genomic_DNA"/>
</dbReference>
<dbReference type="Proteomes" id="UP000027265">
    <property type="component" value="Unassembled WGS sequence"/>
</dbReference>
<feature type="region of interest" description="Disordered" evidence="1">
    <location>
        <begin position="778"/>
        <end position="813"/>
    </location>
</feature>
<sequence length="1055" mass="116248">MSARKTRNEYTDEDDCYLVKYIGKYNPEKPNRNGNSLYKTLVENAEGKWPWSARHSWQSWRERYIKHAEEFDYRIRRWQKKQEKKQPRPSESQTNVPNTPRAPISHKKRSRSEEEVDSAVTKKMKTATVIIDITDDEGDPRRAGPSKRPTALYKAPQNAPIVKSDHRPRSSKTPARQPAPVAGPSTRPAVKEPSLEEPEVVIDHVASDDYSGAVDADDDGTEAAEVDEMIEAEVDDAMDEDEDAHNSSLELTERPPTPDLPLGQAPQTPEQGGEYMSLYPTISSVPAPYLSKPSETRQTEDPSVAGAFRAPDPTNTRDSGSQALPSTPAKSSSQHEPETYQEPTPPLSGDDIMAKPDGEGIPLSQNVDASRRKRPARAAVQPPLSISSLSPTSSDDESDAFTSLPSTPSVHGSQKELPHLTEGPYNSAFSDGKGRRRLSLSGRRVSGFDGLSDGSNGRDDREEGVGRSEMDEDVAWPPVRRAKRLDKGKNKATEPEDRRIAPKDQEERIIPAKSTRAQPKPARAPAPSPLDSPSPPPRPAIREKSKPAPFTGSAQFVKNFPSAASRVPPAVSANTKEKPSELPTSRSKSPIPVTTAETEVEVPRLTRPAPRRLFASLSTEPNAVAGPSRLLEHLPTAQSPVKRPSDKSVPNHTSDRKTQTSVNLGRKSSLKKGGTPLGLINQPKQSLRFSMPQALPASRRLDPFVLPEPEEHQELVRGGSDSGHEAEGRGRPVEPRRARRETFAGFPSKAEVSRSNSSETTSELLRRSFRLSHSSIPTQVPVQSLSQYPSRSSSLATTVRLPSPAPPSPRSANDYHLAVKVGTEALLQKMVDNHGFNADVVLKTYKEAKTFERTDKALWKMREAARDAAQEWFSKNESDGALSDMDAEDVEKQLMRRGSSASSRHAGEEVLRWEPAEDDESGSYTPPAPSRAHDFRRLVVEGRADEARRRERRRSSHGGMSPSKARKVTESVASMSPERRSVVHHYREASWPQDDDIPSRQVTPAHQEDLTVLEVVQREGGGDSEPSSRGVSPEPPKELGPVAARRLAATLYRKR</sequence>
<dbReference type="AlphaFoldDB" id="A0A067PYI4"/>
<dbReference type="OrthoDB" id="435460at2759"/>
<feature type="compositionally biased region" description="Basic and acidic residues" evidence="1">
    <location>
        <begin position="456"/>
        <end position="469"/>
    </location>
</feature>
<feature type="compositionally biased region" description="Acidic residues" evidence="1">
    <location>
        <begin position="215"/>
        <end position="243"/>
    </location>
</feature>
<evidence type="ECO:0000313" key="4">
    <source>
        <dbReference type="Proteomes" id="UP000027265"/>
    </source>
</evidence>
<feature type="compositionally biased region" description="Basic and acidic residues" evidence="1">
    <location>
        <begin position="722"/>
        <end position="742"/>
    </location>
</feature>
<feature type="compositionally biased region" description="Polar residues" evidence="1">
    <location>
        <begin position="400"/>
        <end position="412"/>
    </location>
</feature>
<evidence type="ECO:0000313" key="3">
    <source>
        <dbReference type="EMBL" id="KDQ59883.1"/>
    </source>
</evidence>
<dbReference type="HOGENOM" id="CLU_273846_0_0_1"/>
<feature type="compositionally biased region" description="Polar residues" evidence="1">
    <location>
        <begin position="313"/>
        <end position="332"/>
    </location>
</feature>
<protein>
    <recommendedName>
        <fullName evidence="2">TERF2-interacting telomeric protein 1 Myb domain-containing protein</fullName>
    </recommendedName>
</protein>
<feature type="compositionally biased region" description="Basic and acidic residues" evidence="1">
    <location>
        <begin position="931"/>
        <end position="949"/>
    </location>
</feature>